<dbReference type="InterPro" id="IPR011990">
    <property type="entry name" value="TPR-like_helical_dom_sf"/>
</dbReference>
<comment type="caution">
    <text evidence="5">The sequence shown here is derived from an EMBL/GenBank/DDBJ whole genome shotgun (WGS) entry which is preliminary data.</text>
</comment>
<evidence type="ECO:0000256" key="2">
    <source>
        <dbReference type="ARBA" id="ARBA00022737"/>
    </source>
</evidence>
<feature type="repeat" description="PPR" evidence="3">
    <location>
        <begin position="314"/>
        <end position="348"/>
    </location>
</feature>
<proteinExistence type="inferred from homology"/>
<dbReference type="Pfam" id="PF01535">
    <property type="entry name" value="PPR"/>
    <property type="match status" value="1"/>
</dbReference>
<dbReference type="Pfam" id="PF13041">
    <property type="entry name" value="PPR_2"/>
    <property type="match status" value="2"/>
</dbReference>
<feature type="repeat" description="PPR" evidence="3">
    <location>
        <begin position="419"/>
        <end position="453"/>
    </location>
</feature>
<dbReference type="Proteomes" id="UP001371456">
    <property type="component" value="Unassembled WGS sequence"/>
</dbReference>
<dbReference type="Pfam" id="PF17177">
    <property type="entry name" value="PPR_long"/>
    <property type="match status" value="1"/>
</dbReference>
<accession>A0AAN8T1B1</accession>
<reference evidence="5 6" key="1">
    <citation type="submission" date="2024-02" db="EMBL/GenBank/DDBJ databases">
        <title>de novo genome assembly of Solanum bulbocastanum strain 11H21.</title>
        <authorList>
            <person name="Hosaka A.J."/>
        </authorList>
    </citation>
    <scope>NUCLEOTIDE SEQUENCE [LARGE SCALE GENOMIC DNA]</scope>
    <source>
        <tissue evidence="5">Young leaves</tissue>
    </source>
</reference>
<organism evidence="5 6">
    <name type="scientific">Solanum bulbocastanum</name>
    <name type="common">Wild potato</name>
    <dbReference type="NCBI Taxonomy" id="147425"/>
    <lineage>
        <taxon>Eukaryota</taxon>
        <taxon>Viridiplantae</taxon>
        <taxon>Streptophyta</taxon>
        <taxon>Embryophyta</taxon>
        <taxon>Tracheophyta</taxon>
        <taxon>Spermatophyta</taxon>
        <taxon>Magnoliopsida</taxon>
        <taxon>eudicotyledons</taxon>
        <taxon>Gunneridae</taxon>
        <taxon>Pentapetalae</taxon>
        <taxon>asterids</taxon>
        <taxon>lamiids</taxon>
        <taxon>Solanales</taxon>
        <taxon>Solanaceae</taxon>
        <taxon>Solanoideae</taxon>
        <taxon>Solaneae</taxon>
        <taxon>Solanum</taxon>
    </lineage>
</organism>
<gene>
    <name evidence="5" type="ORF">RDI58_022022</name>
</gene>
<evidence type="ECO:0000256" key="3">
    <source>
        <dbReference type="PROSITE-ProRule" id="PRU00708"/>
    </source>
</evidence>
<dbReference type="NCBIfam" id="TIGR00756">
    <property type="entry name" value="PPR"/>
    <property type="match status" value="6"/>
</dbReference>
<dbReference type="AlphaFoldDB" id="A0AAN8T1B1"/>
<dbReference type="PANTHER" id="PTHR47447:SF17">
    <property type="entry name" value="OS12G0638900 PROTEIN"/>
    <property type="match status" value="1"/>
</dbReference>
<feature type="repeat" description="PPR" evidence="3">
    <location>
        <begin position="384"/>
        <end position="418"/>
    </location>
</feature>
<feature type="repeat" description="PPR" evidence="3">
    <location>
        <begin position="279"/>
        <end position="313"/>
    </location>
</feature>
<dbReference type="InterPro" id="IPR033443">
    <property type="entry name" value="PROP1-like_PPR_dom"/>
</dbReference>
<evidence type="ECO:0000313" key="6">
    <source>
        <dbReference type="Proteomes" id="UP001371456"/>
    </source>
</evidence>
<feature type="repeat" description="PPR" evidence="3">
    <location>
        <begin position="454"/>
        <end position="488"/>
    </location>
</feature>
<keyword evidence="2" id="KW-0677">Repeat</keyword>
<feature type="domain" description="PROP1-like PPR" evidence="4">
    <location>
        <begin position="402"/>
        <end position="505"/>
    </location>
</feature>
<keyword evidence="6" id="KW-1185">Reference proteome</keyword>
<evidence type="ECO:0000259" key="4">
    <source>
        <dbReference type="Pfam" id="PF17177"/>
    </source>
</evidence>
<name>A0AAN8T1B1_SOLBU</name>
<dbReference type="InterPro" id="IPR002885">
    <property type="entry name" value="PPR_rpt"/>
</dbReference>
<dbReference type="EMBL" id="JBANQN010000009">
    <property type="protein sequence ID" value="KAK6779838.1"/>
    <property type="molecule type" value="Genomic_DNA"/>
</dbReference>
<dbReference type="Gene3D" id="1.25.40.10">
    <property type="entry name" value="Tetratricopeptide repeat domain"/>
    <property type="match status" value="3"/>
</dbReference>
<feature type="repeat" description="PPR" evidence="3">
    <location>
        <begin position="349"/>
        <end position="383"/>
    </location>
</feature>
<comment type="similarity">
    <text evidence="1">Belongs to the PPR family. P subfamily.</text>
</comment>
<dbReference type="PANTHER" id="PTHR47447">
    <property type="entry name" value="OS03G0856100 PROTEIN"/>
    <property type="match status" value="1"/>
</dbReference>
<evidence type="ECO:0000256" key="1">
    <source>
        <dbReference type="ARBA" id="ARBA00007626"/>
    </source>
</evidence>
<protein>
    <recommendedName>
        <fullName evidence="4">PROP1-like PPR domain-containing protein</fullName>
    </recommendedName>
</protein>
<feature type="repeat" description="PPR" evidence="3">
    <location>
        <begin position="207"/>
        <end position="241"/>
    </location>
</feature>
<evidence type="ECO:0000313" key="5">
    <source>
        <dbReference type="EMBL" id="KAK6779838.1"/>
    </source>
</evidence>
<sequence>MSIFSSGEEMSLFRRFVPLHMKLHSSSHSYSARSSMDNYFLRKRRKWPLSPYKTKWQEETLTHQFAMKKLVESTANRSPKTLLLSILIDSFSTYECDPTPNAYYFILKTATKNPSEWDEIPLILDHIGRVEKFETPEYMFTYLIKFYGDSNMTHLAYEMFFTMPAFRCNPSVKSLNCLIWVLCKNNYDLRIVLQVLVKSQLLNIWVEESTFKILIRALCRIGKANYAVDFLKLMVDSGFNLDANICSLILSTMPEVKDCDGVDIWGVLEEMRKLGYSPKRVDLCNVIRFYVKNGKGMDALEVLNKMKMSGMVPDVVCYNLVLNGLIFEGEYSNADELFDELLVLGLNPDIVTYNVYINGLCKQVKMVEALRMLGCMEDLGCKPETNTYHTILDGLCRCGMLSSAKEVFWQMKSKGLQLSSQMYGIVINCMIRNGEVDEAYNLLHEMVGMRFVPQSITFDGLIGLLCKKGSFSEVMELLNIMVTKNVVPGIRSWEAFVQALSSAKEERNVEVEVASGTKGTK</sequence>
<dbReference type="PROSITE" id="PS51375">
    <property type="entry name" value="PPR"/>
    <property type="match status" value="7"/>
</dbReference>